<proteinExistence type="predicted"/>
<accession>A0A8H4WT98</accession>
<reference evidence="1" key="1">
    <citation type="journal article" date="2020" name="BMC Genomics">
        <title>Correction to: Identification and distribution of gene clusters required for synthesis of sphingolipid metabolism inhibitors in diverse species of the filamentous fungus Fusarium.</title>
        <authorList>
            <person name="Kim H.S."/>
            <person name="Lohmar J.M."/>
            <person name="Busman M."/>
            <person name="Brown D.W."/>
            <person name="Naumann T.A."/>
            <person name="Divon H.H."/>
            <person name="Lysoe E."/>
            <person name="Uhlig S."/>
            <person name="Proctor R.H."/>
        </authorList>
    </citation>
    <scope>NUCLEOTIDE SEQUENCE</scope>
    <source>
        <strain evidence="1">NRRL 20472</strain>
    </source>
</reference>
<dbReference type="EMBL" id="JABEXW010001007">
    <property type="protein sequence ID" value="KAF4949472.1"/>
    <property type="molecule type" value="Genomic_DNA"/>
</dbReference>
<protein>
    <submittedName>
        <fullName evidence="1">Uncharacterized protein</fullName>
    </submittedName>
</protein>
<organism evidence="1 2">
    <name type="scientific">Fusarium sarcochroum</name>
    <dbReference type="NCBI Taxonomy" id="1208366"/>
    <lineage>
        <taxon>Eukaryota</taxon>
        <taxon>Fungi</taxon>
        <taxon>Dikarya</taxon>
        <taxon>Ascomycota</taxon>
        <taxon>Pezizomycotina</taxon>
        <taxon>Sordariomycetes</taxon>
        <taxon>Hypocreomycetidae</taxon>
        <taxon>Hypocreales</taxon>
        <taxon>Nectriaceae</taxon>
        <taxon>Fusarium</taxon>
        <taxon>Fusarium lateritium species complex</taxon>
    </lineage>
</organism>
<dbReference type="OrthoDB" id="2951834at2759"/>
<evidence type="ECO:0000313" key="1">
    <source>
        <dbReference type="EMBL" id="KAF4949472.1"/>
    </source>
</evidence>
<name>A0A8H4WT98_9HYPO</name>
<sequence length="218" mass="25760">MLYSENVFRRKFYWRNTYGRRGGRMHWPLSASSPLREINFQSISRVRLFREHELWFRNGKLRVLDDFPSMKELQVHIDLNDISKEVDLETLCKDTIRAVDRDRPGLECLRVKIRQMFGQAYKDWCNECIGKPLSFGLHMTKKAELEEWMKRERLFVGKRLAWQFWTEVSEWCGPSCTIGFVVGGQSSKTDRIECCVDSDGEKTFTFLPVKPDEVEDST</sequence>
<dbReference type="Proteomes" id="UP000622797">
    <property type="component" value="Unassembled WGS sequence"/>
</dbReference>
<keyword evidence="2" id="KW-1185">Reference proteome</keyword>
<gene>
    <name evidence="1" type="ORF">FSARC_13456</name>
</gene>
<reference evidence="1" key="2">
    <citation type="submission" date="2020-05" db="EMBL/GenBank/DDBJ databases">
        <authorList>
            <person name="Kim H.-S."/>
            <person name="Proctor R.H."/>
            <person name="Brown D.W."/>
        </authorList>
    </citation>
    <scope>NUCLEOTIDE SEQUENCE</scope>
    <source>
        <strain evidence="1">NRRL 20472</strain>
    </source>
</reference>
<evidence type="ECO:0000313" key="2">
    <source>
        <dbReference type="Proteomes" id="UP000622797"/>
    </source>
</evidence>
<comment type="caution">
    <text evidence="1">The sequence shown here is derived from an EMBL/GenBank/DDBJ whole genome shotgun (WGS) entry which is preliminary data.</text>
</comment>
<dbReference type="AlphaFoldDB" id="A0A8H4WT98"/>